<dbReference type="InterPro" id="IPR000415">
    <property type="entry name" value="Nitroreductase-like"/>
</dbReference>
<accession>A0A329YH73</accession>
<dbReference type="Gene3D" id="3.40.109.10">
    <property type="entry name" value="NADH Oxidase"/>
    <property type="match status" value="1"/>
</dbReference>
<gene>
    <name evidence="1" type="ORF">DQ393_13030</name>
</gene>
<dbReference type="GO" id="GO:0016491">
    <property type="term" value="F:oxidoreductase activity"/>
    <property type="evidence" value="ECO:0007669"/>
    <property type="project" value="InterPro"/>
</dbReference>
<protein>
    <recommendedName>
        <fullName evidence="3">Twin-arginine translocation pathway signal protein</fullName>
    </recommendedName>
</protein>
<dbReference type="EMBL" id="QMKK01000032">
    <property type="protein sequence ID" value="RAX41182.1"/>
    <property type="molecule type" value="Genomic_DNA"/>
</dbReference>
<organism evidence="1 2">
    <name type="scientific">Rhizobium tropici</name>
    <dbReference type="NCBI Taxonomy" id="398"/>
    <lineage>
        <taxon>Bacteria</taxon>
        <taxon>Pseudomonadati</taxon>
        <taxon>Pseudomonadota</taxon>
        <taxon>Alphaproteobacteria</taxon>
        <taxon>Hyphomicrobiales</taxon>
        <taxon>Rhizobiaceae</taxon>
        <taxon>Rhizobium/Agrobacterium group</taxon>
        <taxon>Rhizobium</taxon>
    </lineage>
</organism>
<sequence>MRLRAETVFSGTRHTQYPWQCMEPPMHTTGDFPEDGRGGDGGGLARRSILQGLAGAALLGASCSRVMAAPPGINTDSDPLAGWQGLPNAAHYSDPRVRALAYAILAPNVQNLQPWMVRLVGDDSLLVFADLSRRLPVSDPPDRQLTVSFGTFTELMCVGASVDGYRLEIKPFPNGAGTAMLDTRPIVAIRFVRDATVQPDPLVEHVLTRSTNRLPFDPTVRVTAEQIDKLRAQAIRSGLLQGTADPAFAKRIRDIARKAFLLEMSTAGVRRELVNLTRIGKAELSSYRWGPALLGPAVEAAIADGSMTRASLDDVTSARYRAGVESYLGAVDTGQAYFWIATANNKRESMFEAGREWARLHLGVTSIGLKLQPHSQALHDYPEIAELKTQLHDLLGVSPPARIQMLGRVGAAAVAPHSPREAISWRLLA</sequence>
<evidence type="ECO:0000313" key="2">
    <source>
        <dbReference type="Proteomes" id="UP000251205"/>
    </source>
</evidence>
<dbReference type="AlphaFoldDB" id="A0A329YH73"/>
<comment type="caution">
    <text evidence="1">The sequence shown here is derived from an EMBL/GenBank/DDBJ whole genome shotgun (WGS) entry which is preliminary data.</text>
</comment>
<evidence type="ECO:0000313" key="1">
    <source>
        <dbReference type="EMBL" id="RAX41182.1"/>
    </source>
</evidence>
<name>A0A329YH73_RHITR</name>
<reference evidence="1 2" key="1">
    <citation type="submission" date="2018-06" db="EMBL/GenBank/DDBJ databases">
        <title>Whole Genome Sequence of an efficient microsymbiont, Rhizobium tropici.</title>
        <authorList>
            <person name="Srinivasan R."/>
            <person name="Singh H.V."/>
            <person name="Srivastava R."/>
            <person name="Kumari B."/>
            <person name="Radhakrishna A."/>
        </authorList>
    </citation>
    <scope>NUCLEOTIDE SEQUENCE [LARGE SCALE GENOMIC DNA]</scope>
    <source>
        <strain evidence="1 2">IGFRI Rhizo-19</strain>
    </source>
</reference>
<proteinExistence type="predicted"/>
<dbReference type="Proteomes" id="UP000251205">
    <property type="component" value="Unassembled WGS sequence"/>
</dbReference>
<evidence type="ECO:0008006" key="3">
    <source>
        <dbReference type="Google" id="ProtNLM"/>
    </source>
</evidence>